<feature type="region of interest" description="Disordered" evidence="1">
    <location>
        <begin position="114"/>
        <end position="133"/>
    </location>
</feature>
<dbReference type="Proteomes" id="UP000076744">
    <property type="component" value="Unassembled WGS sequence"/>
</dbReference>
<accession>A0A162JGX2</accession>
<sequence length="431" mass="47404">MASLSQQKPAPALSRSDSTRSKNRGRAIVKPILKKLSSHSNSDRGSFDFDPGWDDQPSPLTRPSADYDNLFPDAAAACDASAPSIPHVDASRPRDVSFSTSPSVEYPTWRSKNRYSSHMRSTSGTSSHASSIATSVSARNGTFVHPCQQTPRTATPSLSYANSFASLDTSGPGPRDCASTITEHDDDLISPTDSRPRATSLTRSTTSPPLQPYALGPLLRGTSIDEPRDARDSRPYLVLADGTRASRLMPTARSNSGPTAVFKSEFATQESPTAPLLMASSGTPTSASPLSPLRNSLDLSGFRLRSRSDVDTRTHQEQVRDARRKFQDREKMKDEKYAQKQLRRRDRANSRDRAKIRKNTIGSTSTASDEKPDFATTGAYHNLSAGKTPVTADEVHFQRPKRRKTAKHKTNGAWTAFMLWFRTRLLRLGRH</sequence>
<organism evidence="2 3">
    <name type="scientific">Cordyceps fumosorosea (strain ARSEF 2679)</name>
    <name type="common">Isaria fumosorosea</name>
    <dbReference type="NCBI Taxonomy" id="1081104"/>
    <lineage>
        <taxon>Eukaryota</taxon>
        <taxon>Fungi</taxon>
        <taxon>Dikarya</taxon>
        <taxon>Ascomycota</taxon>
        <taxon>Pezizomycotina</taxon>
        <taxon>Sordariomycetes</taxon>
        <taxon>Hypocreomycetidae</taxon>
        <taxon>Hypocreales</taxon>
        <taxon>Cordycipitaceae</taxon>
        <taxon>Cordyceps</taxon>
    </lineage>
</organism>
<reference evidence="2 3" key="1">
    <citation type="journal article" date="2016" name="Genome Biol. Evol.">
        <title>Divergent and convergent evolution of fungal pathogenicity.</title>
        <authorList>
            <person name="Shang Y."/>
            <person name="Xiao G."/>
            <person name="Zheng P."/>
            <person name="Cen K."/>
            <person name="Zhan S."/>
            <person name="Wang C."/>
        </authorList>
    </citation>
    <scope>NUCLEOTIDE SEQUENCE [LARGE SCALE GENOMIC DNA]</scope>
    <source>
        <strain evidence="2 3">ARSEF 2679</strain>
    </source>
</reference>
<keyword evidence="3" id="KW-1185">Reference proteome</keyword>
<feature type="compositionally biased region" description="Basic and acidic residues" evidence="1">
    <location>
        <begin position="308"/>
        <end position="338"/>
    </location>
</feature>
<feature type="compositionally biased region" description="Low complexity" evidence="1">
    <location>
        <begin position="118"/>
        <end position="133"/>
    </location>
</feature>
<dbReference type="RefSeq" id="XP_018705682.1">
    <property type="nucleotide sequence ID" value="XM_018846793.1"/>
</dbReference>
<gene>
    <name evidence="2" type="ORF">ISF_03187</name>
</gene>
<dbReference type="GeneID" id="30019479"/>
<feature type="region of interest" description="Disordered" evidence="1">
    <location>
        <begin position="184"/>
        <end position="231"/>
    </location>
</feature>
<feature type="region of interest" description="Disordered" evidence="1">
    <location>
        <begin position="308"/>
        <end position="378"/>
    </location>
</feature>
<dbReference type="EMBL" id="AZHB01000006">
    <property type="protein sequence ID" value="OAA68812.1"/>
    <property type="molecule type" value="Genomic_DNA"/>
</dbReference>
<feature type="compositionally biased region" description="Basic residues" evidence="1">
    <location>
        <begin position="21"/>
        <end position="37"/>
    </location>
</feature>
<comment type="caution">
    <text evidence="2">The sequence shown here is derived from an EMBL/GenBank/DDBJ whole genome shotgun (WGS) entry which is preliminary data.</text>
</comment>
<feature type="compositionally biased region" description="Polar residues" evidence="1">
    <location>
        <begin position="280"/>
        <end position="296"/>
    </location>
</feature>
<evidence type="ECO:0000313" key="3">
    <source>
        <dbReference type="Proteomes" id="UP000076744"/>
    </source>
</evidence>
<dbReference type="AlphaFoldDB" id="A0A162JGX2"/>
<protein>
    <submittedName>
        <fullName evidence="2">Uncharacterized protein</fullName>
    </submittedName>
</protein>
<feature type="region of interest" description="Disordered" evidence="1">
    <location>
        <begin position="275"/>
        <end position="296"/>
    </location>
</feature>
<feature type="compositionally biased region" description="Low complexity" evidence="1">
    <location>
        <begin position="197"/>
        <end position="208"/>
    </location>
</feature>
<evidence type="ECO:0000256" key="1">
    <source>
        <dbReference type="SAM" id="MobiDB-lite"/>
    </source>
</evidence>
<feature type="region of interest" description="Disordered" evidence="1">
    <location>
        <begin position="1"/>
        <end position="67"/>
    </location>
</feature>
<feature type="region of interest" description="Disordered" evidence="1">
    <location>
        <begin position="85"/>
        <end position="108"/>
    </location>
</feature>
<dbReference type="OrthoDB" id="5377213at2759"/>
<evidence type="ECO:0000313" key="2">
    <source>
        <dbReference type="EMBL" id="OAA68812.1"/>
    </source>
</evidence>
<name>A0A162JGX2_CORFA</name>
<proteinExistence type="predicted"/>